<evidence type="ECO:0000256" key="1">
    <source>
        <dbReference type="ARBA" id="ARBA00006484"/>
    </source>
</evidence>
<proteinExistence type="inferred from homology"/>
<dbReference type="Pfam" id="PF00106">
    <property type="entry name" value="adh_short"/>
    <property type="match status" value="1"/>
</dbReference>
<dbReference type="STRING" id="1097556.R4XC19"/>
<organism evidence="4 5">
    <name type="scientific">Taphrina deformans (strain PYCC 5710 / ATCC 11124 / CBS 356.35 / IMI 108563 / JCM 9778 / NBRC 8474)</name>
    <name type="common">Peach leaf curl fungus</name>
    <name type="synonym">Lalaria deformans</name>
    <dbReference type="NCBI Taxonomy" id="1097556"/>
    <lineage>
        <taxon>Eukaryota</taxon>
        <taxon>Fungi</taxon>
        <taxon>Dikarya</taxon>
        <taxon>Ascomycota</taxon>
        <taxon>Taphrinomycotina</taxon>
        <taxon>Taphrinomycetes</taxon>
        <taxon>Taphrinales</taxon>
        <taxon>Taphrinaceae</taxon>
        <taxon>Taphrina</taxon>
    </lineage>
</organism>
<dbReference type="AlphaFoldDB" id="R4XC19"/>
<evidence type="ECO:0000313" key="5">
    <source>
        <dbReference type="Proteomes" id="UP000013776"/>
    </source>
</evidence>
<keyword evidence="3" id="KW-0472">Membrane</keyword>
<dbReference type="PRINTS" id="PR00081">
    <property type="entry name" value="GDHRDH"/>
</dbReference>
<dbReference type="PANTHER" id="PTHR24322">
    <property type="entry name" value="PKSB"/>
    <property type="match status" value="1"/>
</dbReference>
<dbReference type="Proteomes" id="UP000013776">
    <property type="component" value="Unassembled WGS sequence"/>
</dbReference>
<evidence type="ECO:0000313" key="4">
    <source>
        <dbReference type="EMBL" id="CCG81926.1"/>
    </source>
</evidence>
<feature type="transmembrane region" description="Helical" evidence="3">
    <location>
        <begin position="9"/>
        <end position="30"/>
    </location>
</feature>
<comment type="similarity">
    <text evidence="1">Belongs to the short-chain dehydrogenases/reductases (SDR) family.</text>
</comment>
<comment type="caution">
    <text evidence="4">The sequence shown here is derived from an EMBL/GenBank/DDBJ whole genome shotgun (WGS) entry which is preliminary data.</text>
</comment>
<keyword evidence="3" id="KW-0812">Transmembrane</keyword>
<keyword evidence="3" id="KW-1133">Transmembrane helix</keyword>
<gene>
    <name evidence="4" type="ORF">TAPDE_001816</name>
</gene>
<dbReference type="InterPro" id="IPR036291">
    <property type="entry name" value="NAD(P)-bd_dom_sf"/>
</dbReference>
<dbReference type="Gene3D" id="3.40.50.720">
    <property type="entry name" value="NAD(P)-binding Rossmann-like Domain"/>
    <property type="match status" value="1"/>
</dbReference>
<dbReference type="VEuPathDB" id="FungiDB:TAPDE_001816"/>
<name>R4XC19_TAPDE</name>
<evidence type="ECO:0000256" key="3">
    <source>
        <dbReference type="SAM" id="Phobius"/>
    </source>
</evidence>
<dbReference type="InterPro" id="IPR002347">
    <property type="entry name" value="SDR_fam"/>
</dbReference>
<dbReference type="eggNOG" id="KOG1201">
    <property type="taxonomic scope" value="Eukaryota"/>
</dbReference>
<dbReference type="EMBL" id="CAHR02000063">
    <property type="protein sequence ID" value="CCG81926.1"/>
    <property type="molecule type" value="Genomic_DNA"/>
</dbReference>
<protein>
    <submittedName>
        <fullName evidence="4">Related to a retinal short-chain dehydrogenase/reductase</fullName>
    </submittedName>
</protein>
<dbReference type="PANTHER" id="PTHR24322:SF736">
    <property type="entry name" value="RETINOL DEHYDROGENASE 10"/>
    <property type="match status" value="1"/>
</dbReference>
<dbReference type="SUPFAM" id="SSF51735">
    <property type="entry name" value="NAD(P)-binding Rossmann-fold domains"/>
    <property type="match status" value="1"/>
</dbReference>
<dbReference type="OrthoDB" id="5840532at2759"/>
<keyword evidence="5" id="KW-1185">Reference proteome</keyword>
<sequence length="343" mass="36579">MQNRWSIDFIVRLIALSLCNPILASLVPVTMLTSTALTTTSLQFRASCLYASGLWIFRGLRSLDRRYRRGRGGGSRTGEGVGVRRVVIVTGGSSGLGRAVASVLSAGGQTVYNFDVEGPADPVPGTHFIACDVSSVASVRAATARVMQREGEVSAVVCNAAQCRAGTIADLAIGTVEGLVGVNLVSHFILAQQLLPIMAADGQWVTVGSSLGHVGVYGLAGYCVTKAGTLAFHESLTVELARSRPQMRTLLITPGQIDTALFQHVRNPSQFLAPTLDVLDLARDIVHKIETREAGEFGAPLYAGFLGLLRVLPSGLVQAIRHWSGVDRAVIEMLERKEGKEKE</sequence>
<dbReference type="GO" id="GO:0016616">
    <property type="term" value="F:oxidoreductase activity, acting on the CH-OH group of donors, NAD or NADP as acceptor"/>
    <property type="evidence" value="ECO:0007669"/>
    <property type="project" value="TreeGrafter"/>
</dbReference>
<evidence type="ECO:0000256" key="2">
    <source>
        <dbReference type="ARBA" id="ARBA00023002"/>
    </source>
</evidence>
<accession>R4XC19</accession>
<keyword evidence="2" id="KW-0560">Oxidoreductase</keyword>
<reference evidence="4 5" key="1">
    <citation type="journal article" date="2013" name="MBio">
        <title>Genome sequencing of the plant pathogen Taphrina deformans, the causal agent of peach leaf curl.</title>
        <authorList>
            <person name="Cisse O.H."/>
            <person name="Almeida J.M.G.C.F."/>
            <person name="Fonseca A."/>
            <person name="Kumar A.A."/>
            <person name="Salojaervi J."/>
            <person name="Overmyer K."/>
            <person name="Hauser P.M."/>
            <person name="Pagni M."/>
        </authorList>
    </citation>
    <scope>NUCLEOTIDE SEQUENCE [LARGE SCALE GENOMIC DNA]</scope>
    <source>
        <strain evidence="5">PYCC 5710 / ATCC 11124 / CBS 356.35 / IMI 108563 / JCM 9778 / NBRC 8474</strain>
    </source>
</reference>